<keyword evidence="2" id="KW-0132">Cell division</keyword>
<evidence type="ECO:0008006" key="7">
    <source>
        <dbReference type="Google" id="ProtNLM"/>
    </source>
</evidence>
<reference evidence="5" key="1">
    <citation type="submission" date="2021-08" db="EMBL/GenBank/DDBJ databases">
        <title>WGS assembly of Ceratopteris richardii.</title>
        <authorList>
            <person name="Marchant D.B."/>
            <person name="Chen G."/>
            <person name="Jenkins J."/>
            <person name="Shu S."/>
            <person name="Leebens-Mack J."/>
            <person name="Grimwood J."/>
            <person name="Schmutz J."/>
            <person name="Soltis P."/>
            <person name="Soltis D."/>
            <person name="Chen Z.-H."/>
        </authorList>
    </citation>
    <scope>NUCLEOTIDE SEQUENCE</scope>
    <source>
        <strain evidence="5">Whitten #5841</strain>
        <tissue evidence="5">Leaf</tissue>
    </source>
</reference>
<dbReference type="GO" id="GO:0019901">
    <property type="term" value="F:protein kinase binding"/>
    <property type="evidence" value="ECO:0007669"/>
    <property type="project" value="InterPro"/>
</dbReference>
<keyword evidence="3" id="KW-0131">Cell cycle</keyword>
<dbReference type="SUPFAM" id="SSF47954">
    <property type="entry name" value="Cyclin-like"/>
    <property type="match status" value="1"/>
</dbReference>
<evidence type="ECO:0000256" key="1">
    <source>
        <dbReference type="ARBA" id="ARBA00007215"/>
    </source>
</evidence>
<accession>A0A8T2U286</accession>
<dbReference type="GO" id="GO:0051301">
    <property type="term" value="P:cell division"/>
    <property type="evidence" value="ECO:0007669"/>
    <property type="project" value="UniProtKB-KW"/>
</dbReference>
<dbReference type="Pfam" id="PF08613">
    <property type="entry name" value="Cyclin"/>
    <property type="match status" value="1"/>
</dbReference>
<dbReference type="PANTHER" id="PTHR15615:SF121">
    <property type="entry name" value="CYCLIN-U1-1"/>
    <property type="match status" value="1"/>
</dbReference>
<dbReference type="Gene3D" id="1.10.472.10">
    <property type="entry name" value="Cyclin-like"/>
    <property type="match status" value="1"/>
</dbReference>
<evidence type="ECO:0000256" key="2">
    <source>
        <dbReference type="ARBA" id="ARBA00022618"/>
    </source>
</evidence>
<dbReference type="OrthoDB" id="337735at2759"/>
<dbReference type="Proteomes" id="UP000825935">
    <property type="component" value="Chromosome 9"/>
</dbReference>
<comment type="similarity">
    <text evidence="1">Belongs to the cyclin family. Cyclin U/P subfamily.</text>
</comment>
<gene>
    <name evidence="5" type="ORF">KP509_09G046100</name>
</gene>
<organism evidence="5 6">
    <name type="scientific">Ceratopteris richardii</name>
    <name type="common">Triangle waterfern</name>
    <dbReference type="NCBI Taxonomy" id="49495"/>
    <lineage>
        <taxon>Eukaryota</taxon>
        <taxon>Viridiplantae</taxon>
        <taxon>Streptophyta</taxon>
        <taxon>Embryophyta</taxon>
        <taxon>Tracheophyta</taxon>
        <taxon>Polypodiopsida</taxon>
        <taxon>Polypodiidae</taxon>
        <taxon>Polypodiales</taxon>
        <taxon>Pteridineae</taxon>
        <taxon>Pteridaceae</taxon>
        <taxon>Parkerioideae</taxon>
        <taxon>Ceratopteris</taxon>
    </lineage>
</organism>
<evidence type="ECO:0000256" key="3">
    <source>
        <dbReference type="ARBA" id="ARBA00023306"/>
    </source>
</evidence>
<dbReference type="PANTHER" id="PTHR15615">
    <property type="match status" value="1"/>
</dbReference>
<dbReference type="AlphaFoldDB" id="A0A8T2U286"/>
<feature type="region of interest" description="Disordered" evidence="4">
    <location>
        <begin position="35"/>
        <end position="68"/>
    </location>
</feature>
<feature type="compositionally biased region" description="Polar residues" evidence="4">
    <location>
        <begin position="35"/>
        <end position="47"/>
    </location>
</feature>
<evidence type="ECO:0000313" key="6">
    <source>
        <dbReference type="Proteomes" id="UP000825935"/>
    </source>
</evidence>
<proteinExistence type="inferred from homology"/>
<sequence length="269" mass="30347">MDTRRRTIFNAPSLVKWVKRRAELKKELLAGNLQPQLQKKTRANNADASAASKKSEAPAVPPPPSSSEKVIPNILPVMSSILTRIVSRNEQNSSVVVTLKHNNSKSLSSFQGLRAPGISLSKYLERIHKYTNVSLSCFVVAYIYMDRLIHRHPDEPITSMNVHRLLITSVMTAAKVVEDVHFNNAFYAKVGGVTITELNKLELKLLFCLDFRLQVTPRVFEDYCSHLERELHIIGYTNLHPSIRVFGDIEELASVEQLVKEGLELKECS</sequence>
<evidence type="ECO:0000313" key="5">
    <source>
        <dbReference type="EMBL" id="KAH7429392.1"/>
    </source>
</evidence>
<keyword evidence="6" id="KW-1185">Reference proteome</keyword>
<evidence type="ECO:0000256" key="4">
    <source>
        <dbReference type="SAM" id="MobiDB-lite"/>
    </source>
</evidence>
<dbReference type="EMBL" id="CM035414">
    <property type="protein sequence ID" value="KAH7429392.1"/>
    <property type="molecule type" value="Genomic_DNA"/>
</dbReference>
<comment type="caution">
    <text evidence="5">The sequence shown here is derived from an EMBL/GenBank/DDBJ whole genome shotgun (WGS) entry which is preliminary data.</text>
</comment>
<dbReference type="InterPro" id="IPR013922">
    <property type="entry name" value="Cyclin_PHO80-like"/>
</dbReference>
<protein>
    <recommendedName>
        <fullName evidence="7">Cyclin</fullName>
    </recommendedName>
</protein>
<name>A0A8T2U286_CERRI</name>
<dbReference type="InterPro" id="IPR036915">
    <property type="entry name" value="Cyclin-like_sf"/>
</dbReference>